<accession>A0A1A3KTN2</accession>
<dbReference type="GO" id="GO:0003700">
    <property type="term" value="F:DNA-binding transcription factor activity"/>
    <property type="evidence" value="ECO:0007669"/>
    <property type="project" value="TreeGrafter"/>
</dbReference>
<dbReference type="OrthoDB" id="4546168at2"/>
<evidence type="ECO:0000256" key="2">
    <source>
        <dbReference type="ARBA" id="ARBA00023125"/>
    </source>
</evidence>
<evidence type="ECO:0000313" key="7">
    <source>
        <dbReference type="Proteomes" id="UP000093925"/>
    </source>
</evidence>
<dbReference type="InterPro" id="IPR050109">
    <property type="entry name" value="HTH-type_TetR-like_transc_reg"/>
</dbReference>
<proteinExistence type="predicted"/>
<dbReference type="Gene3D" id="1.10.10.60">
    <property type="entry name" value="Homeodomain-like"/>
    <property type="match status" value="1"/>
</dbReference>
<dbReference type="PROSITE" id="PS50977">
    <property type="entry name" value="HTH_TETR_2"/>
    <property type="match status" value="1"/>
</dbReference>
<feature type="DNA-binding region" description="H-T-H motif" evidence="4">
    <location>
        <begin position="38"/>
        <end position="57"/>
    </location>
</feature>
<dbReference type="InterPro" id="IPR009057">
    <property type="entry name" value="Homeodomain-like_sf"/>
</dbReference>
<comment type="caution">
    <text evidence="6">The sequence shown here is derived from an EMBL/GenBank/DDBJ whole genome shotgun (WGS) entry which is preliminary data.</text>
</comment>
<dbReference type="RefSeq" id="WP_065139160.1">
    <property type="nucleotide sequence ID" value="NZ_LZKS01000005.1"/>
</dbReference>
<dbReference type="AlphaFoldDB" id="A0A1A3KTN2"/>
<dbReference type="GO" id="GO:0000976">
    <property type="term" value="F:transcription cis-regulatory region binding"/>
    <property type="evidence" value="ECO:0007669"/>
    <property type="project" value="TreeGrafter"/>
</dbReference>
<dbReference type="Proteomes" id="UP000093925">
    <property type="component" value="Unassembled WGS sequence"/>
</dbReference>
<keyword evidence="2 4" id="KW-0238">DNA-binding</keyword>
<dbReference type="Gene3D" id="1.10.357.10">
    <property type="entry name" value="Tetracycline Repressor, domain 2"/>
    <property type="match status" value="1"/>
</dbReference>
<dbReference type="PANTHER" id="PTHR30055:SF234">
    <property type="entry name" value="HTH-TYPE TRANSCRIPTIONAL REGULATOR BETI"/>
    <property type="match status" value="1"/>
</dbReference>
<name>A0A1A3KTN2_MYCAS</name>
<evidence type="ECO:0000256" key="3">
    <source>
        <dbReference type="ARBA" id="ARBA00023163"/>
    </source>
</evidence>
<organism evidence="6 7">
    <name type="scientific">Mycobacterium asiaticum</name>
    <dbReference type="NCBI Taxonomy" id="1790"/>
    <lineage>
        <taxon>Bacteria</taxon>
        <taxon>Bacillati</taxon>
        <taxon>Actinomycetota</taxon>
        <taxon>Actinomycetes</taxon>
        <taxon>Mycobacteriales</taxon>
        <taxon>Mycobacteriaceae</taxon>
        <taxon>Mycobacterium</taxon>
    </lineage>
</organism>
<dbReference type="EMBL" id="LZLM01000040">
    <property type="protein sequence ID" value="OBJ87789.1"/>
    <property type="molecule type" value="Genomic_DNA"/>
</dbReference>
<keyword evidence="3" id="KW-0804">Transcription</keyword>
<dbReference type="InterPro" id="IPR001647">
    <property type="entry name" value="HTH_TetR"/>
</dbReference>
<dbReference type="SUPFAM" id="SSF46689">
    <property type="entry name" value="Homeodomain-like"/>
    <property type="match status" value="1"/>
</dbReference>
<evidence type="ECO:0000256" key="1">
    <source>
        <dbReference type="ARBA" id="ARBA00023015"/>
    </source>
</evidence>
<dbReference type="PANTHER" id="PTHR30055">
    <property type="entry name" value="HTH-TYPE TRANSCRIPTIONAL REGULATOR RUTR"/>
    <property type="match status" value="1"/>
</dbReference>
<dbReference type="PRINTS" id="PR00455">
    <property type="entry name" value="HTHTETR"/>
</dbReference>
<feature type="domain" description="HTH tetR-type" evidence="5">
    <location>
        <begin position="15"/>
        <end position="75"/>
    </location>
</feature>
<evidence type="ECO:0000259" key="5">
    <source>
        <dbReference type="PROSITE" id="PS50977"/>
    </source>
</evidence>
<sequence>MPSANTGSLRDRRCAELLSQIQDTAHQLFAEHGFAAVTTEDIAAAVGISISTYFRYAPTKEELLVAPLRQTVAEIVDSYGVQPAGQSAVEALIQSLVETAWNKTDQNLRHWRQAILTAPHLLSEPTLISIEDDCEFVELVAARMGLDAAIDIRPSLLVHTGLSTAQFILRCWLSTDPKTKPPLHVQLEQALRITLAGFD</sequence>
<reference evidence="6 7" key="1">
    <citation type="submission" date="2016-06" db="EMBL/GenBank/DDBJ databases">
        <authorList>
            <person name="Kjaerup R.B."/>
            <person name="Dalgaard T.S."/>
            <person name="Juul-Madsen H.R."/>
        </authorList>
    </citation>
    <scope>NUCLEOTIDE SEQUENCE [LARGE SCALE GENOMIC DNA]</scope>
    <source>
        <strain evidence="6 7">1276495.2</strain>
    </source>
</reference>
<protein>
    <submittedName>
        <fullName evidence="6">Regulator</fullName>
    </submittedName>
</protein>
<gene>
    <name evidence="6" type="ORF">A5640_06150</name>
</gene>
<keyword evidence="1" id="KW-0805">Transcription regulation</keyword>
<evidence type="ECO:0000256" key="4">
    <source>
        <dbReference type="PROSITE-ProRule" id="PRU00335"/>
    </source>
</evidence>
<dbReference type="Pfam" id="PF00440">
    <property type="entry name" value="TetR_N"/>
    <property type="match status" value="1"/>
</dbReference>
<evidence type="ECO:0000313" key="6">
    <source>
        <dbReference type="EMBL" id="OBJ87789.1"/>
    </source>
</evidence>